<feature type="chain" id="PRO_5005202049" evidence="8">
    <location>
        <begin position="21"/>
        <end position="598"/>
    </location>
</feature>
<evidence type="ECO:0000256" key="7">
    <source>
        <dbReference type="RuleBase" id="RU003968"/>
    </source>
</evidence>
<evidence type="ECO:0000256" key="6">
    <source>
        <dbReference type="PIRSR" id="PIRSR000137-2"/>
    </source>
</evidence>
<dbReference type="EMBL" id="KQ085982">
    <property type="protein sequence ID" value="KLO12196.1"/>
    <property type="molecule type" value="Genomic_DNA"/>
</dbReference>
<dbReference type="Proteomes" id="UP000053477">
    <property type="component" value="Unassembled WGS sequence"/>
</dbReference>
<evidence type="ECO:0000313" key="11">
    <source>
        <dbReference type="EMBL" id="KLO12196.1"/>
    </source>
</evidence>
<evidence type="ECO:0000256" key="1">
    <source>
        <dbReference type="ARBA" id="ARBA00001974"/>
    </source>
</evidence>
<dbReference type="Gene3D" id="3.30.560.10">
    <property type="entry name" value="Glucose Oxidase, domain 3"/>
    <property type="match status" value="1"/>
</dbReference>
<sequence length="598" mass="64058">MNGLLFFFAVSLALACFCKATLFTNVSQLTKSNYDFVIVGAGAAGSVLANRLTENPSFSVLVIEAGVTNEGVLDIEVPFLAPGNLPMSSVTWNFTTTPQQNLDDRVLTYPRGRVLGGSSSINFMVYTRGSDEEYDRWAKLTENSGWAWENVAQYYFKSSRLVPPVDGRNITGEVNPSDHGNGPILVSVPGMPSEIDDRVFTTSKESGSEFPFSLDWQSGNAVGVGALQSTAGGGVRSSAATAYLQPVLNRTNLDVLIQTTVTRVISNGKSGGKPVFNKVEMAANAASKRFTVTASKEVILSAGSIGTPQILMLSGIGNCTTLKTLDIDCEIDLPDVGEHLQDHPLMSAYFTVDSNNTFDDLLRNATILDAALEQWMSNHSGILANAPGNAIAFLRLPSNDSIFKTFADPTAGPNSPHFEFIFAASDGYGGSVVPQPATGHFLTFQVVVVSPLSRGNLKLNNTDPFDFPIINPNFFDSEFDQAVMVGAVRAARRFVEAAPWKGFVTGLFGVVNSANTDEEIIAASRQSIVTIWHPTSTARMSPKDASFGVTDPDLLVKGAEGLRIVDASIFPVIPAGHPVAAMYIIAERASDLIKNSWA</sequence>
<evidence type="ECO:0000256" key="2">
    <source>
        <dbReference type="ARBA" id="ARBA00010790"/>
    </source>
</evidence>
<dbReference type="PROSITE" id="PS00624">
    <property type="entry name" value="GMC_OXRED_2"/>
    <property type="match status" value="1"/>
</dbReference>
<dbReference type="STRING" id="27342.A0A0H2S5I4"/>
<feature type="binding site" evidence="6">
    <location>
        <position position="114"/>
    </location>
    <ligand>
        <name>FAD</name>
        <dbReference type="ChEBI" id="CHEBI:57692"/>
    </ligand>
</feature>
<dbReference type="PANTHER" id="PTHR11552:SF147">
    <property type="entry name" value="CHOLINE DEHYDROGENASE, MITOCHONDRIAL"/>
    <property type="match status" value="1"/>
</dbReference>
<feature type="binding site" evidence="6">
    <location>
        <begin position="122"/>
        <end position="125"/>
    </location>
    <ligand>
        <name>FAD</name>
        <dbReference type="ChEBI" id="CHEBI:57692"/>
    </ligand>
</feature>
<comment type="similarity">
    <text evidence="2 7">Belongs to the GMC oxidoreductase family.</text>
</comment>
<feature type="active site" description="Proton acceptor" evidence="5">
    <location>
        <position position="577"/>
    </location>
</feature>
<dbReference type="AlphaFoldDB" id="A0A0H2S5I4"/>
<dbReference type="InterPro" id="IPR036188">
    <property type="entry name" value="FAD/NAD-bd_sf"/>
</dbReference>
<keyword evidence="4 6" id="KW-0274">FAD</keyword>
<dbReference type="SUPFAM" id="SSF54373">
    <property type="entry name" value="FAD-linked reductases, C-terminal domain"/>
    <property type="match status" value="1"/>
</dbReference>
<dbReference type="GO" id="GO:0050660">
    <property type="term" value="F:flavin adenine dinucleotide binding"/>
    <property type="evidence" value="ECO:0007669"/>
    <property type="project" value="InterPro"/>
</dbReference>
<feature type="binding site" evidence="6">
    <location>
        <position position="261"/>
    </location>
    <ligand>
        <name>FAD</name>
        <dbReference type="ChEBI" id="CHEBI:57692"/>
    </ligand>
</feature>
<dbReference type="InterPro" id="IPR000172">
    <property type="entry name" value="GMC_OxRdtase_N"/>
</dbReference>
<dbReference type="Gene3D" id="3.50.50.60">
    <property type="entry name" value="FAD/NAD(P)-binding domain"/>
    <property type="match status" value="1"/>
</dbReference>
<feature type="domain" description="Glucose-methanol-choline oxidoreductase N-terminal" evidence="10">
    <location>
        <begin position="303"/>
        <end position="317"/>
    </location>
</feature>
<dbReference type="SUPFAM" id="SSF51905">
    <property type="entry name" value="FAD/NAD(P)-binding domain"/>
    <property type="match status" value="1"/>
</dbReference>
<evidence type="ECO:0000256" key="3">
    <source>
        <dbReference type="ARBA" id="ARBA00022630"/>
    </source>
</evidence>
<evidence type="ECO:0000259" key="10">
    <source>
        <dbReference type="PROSITE" id="PS00624"/>
    </source>
</evidence>
<feature type="binding site" evidence="6">
    <location>
        <begin position="532"/>
        <end position="533"/>
    </location>
    <ligand>
        <name>FAD</name>
        <dbReference type="ChEBI" id="CHEBI:57692"/>
    </ligand>
</feature>
<gene>
    <name evidence="11" type="ORF">SCHPADRAFT_829837</name>
</gene>
<evidence type="ECO:0000256" key="8">
    <source>
        <dbReference type="SAM" id="SignalP"/>
    </source>
</evidence>
<proteinExistence type="inferred from homology"/>
<protein>
    <submittedName>
        <fullName evidence="11">Aryl-alcohol-oxidase from pleurotus Eryingii</fullName>
    </submittedName>
</protein>
<name>A0A0H2S5I4_9AGAM</name>
<dbReference type="GO" id="GO:0016614">
    <property type="term" value="F:oxidoreductase activity, acting on CH-OH group of donors"/>
    <property type="evidence" value="ECO:0007669"/>
    <property type="project" value="InterPro"/>
</dbReference>
<dbReference type="PROSITE" id="PS00623">
    <property type="entry name" value="GMC_OXRED_1"/>
    <property type="match status" value="1"/>
</dbReference>
<accession>A0A0H2S5I4</accession>
<reference evidence="11 12" key="1">
    <citation type="submission" date="2015-04" db="EMBL/GenBank/DDBJ databases">
        <title>Complete genome sequence of Schizopora paradoxa KUC8140, a cosmopolitan wood degrader in East Asia.</title>
        <authorList>
            <consortium name="DOE Joint Genome Institute"/>
            <person name="Min B."/>
            <person name="Park H."/>
            <person name="Jang Y."/>
            <person name="Kim J.-J."/>
            <person name="Kim K.H."/>
            <person name="Pangilinan J."/>
            <person name="Lipzen A."/>
            <person name="Riley R."/>
            <person name="Grigoriev I.V."/>
            <person name="Spatafora J.W."/>
            <person name="Choi I.-G."/>
        </authorList>
    </citation>
    <scope>NUCLEOTIDE SEQUENCE [LARGE SCALE GENOMIC DNA]</scope>
    <source>
        <strain evidence="11 12">KUC8140</strain>
    </source>
</reference>
<dbReference type="Pfam" id="PF00732">
    <property type="entry name" value="GMC_oxred_N"/>
    <property type="match status" value="1"/>
</dbReference>
<dbReference type="InParanoid" id="A0A0H2S5I4"/>
<dbReference type="PIRSF" id="PIRSF000137">
    <property type="entry name" value="Alcohol_oxidase"/>
    <property type="match status" value="1"/>
</dbReference>
<feature type="signal peptide" evidence="8">
    <location>
        <begin position="1"/>
        <end position="20"/>
    </location>
</feature>
<evidence type="ECO:0000313" key="12">
    <source>
        <dbReference type="Proteomes" id="UP000053477"/>
    </source>
</evidence>
<feature type="domain" description="Glucose-methanol-choline oxidoreductase N-terminal" evidence="9">
    <location>
        <begin position="112"/>
        <end position="135"/>
    </location>
</feature>
<comment type="cofactor">
    <cofactor evidence="1 6">
        <name>FAD</name>
        <dbReference type="ChEBI" id="CHEBI:57692"/>
    </cofactor>
</comment>
<dbReference type="InterPro" id="IPR012132">
    <property type="entry name" value="GMC_OxRdtase"/>
</dbReference>
<keyword evidence="3 7" id="KW-0285">Flavoprotein</keyword>
<keyword evidence="12" id="KW-1185">Reference proteome</keyword>
<dbReference type="PANTHER" id="PTHR11552">
    <property type="entry name" value="GLUCOSE-METHANOL-CHOLINE GMC OXIDOREDUCTASE"/>
    <property type="match status" value="1"/>
</dbReference>
<dbReference type="InterPro" id="IPR007867">
    <property type="entry name" value="GMC_OxRtase_C"/>
</dbReference>
<organism evidence="11 12">
    <name type="scientific">Schizopora paradoxa</name>
    <dbReference type="NCBI Taxonomy" id="27342"/>
    <lineage>
        <taxon>Eukaryota</taxon>
        <taxon>Fungi</taxon>
        <taxon>Dikarya</taxon>
        <taxon>Basidiomycota</taxon>
        <taxon>Agaricomycotina</taxon>
        <taxon>Agaricomycetes</taxon>
        <taxon>Hymenochaetales</taxon>
        <taxon>Schizoporaceae</taxon>
        <taxon>Schizopora</taxon>
    </lineage>
</organism>
<evidence type="ECO:0000259" key="9">
    <source>
        <dbReference type="PROSITE" id="PS00623"/>
    </source>
</evidence>
<dbReference type="Pfam" id="PF05199">
    <property type="entry name" value="GMC_oxred_C"/>
    <property type="match status" value="1"/>
</dbReference>
<evidence type="ECO:0000256" key="5">
    <source>
        <dbReference type="PIRSR" id="PIRSR000137-1"/>
    </source>
</evidence>
<evidence type="ECO:0000256" key="4">
    <source>
        <dbReference type="ARBA" id="ARBA00022827"/>
    </source>
</evidence>
<keyword evidence="8" id="KW-0732">Signal</keyword>
<feature type="active site" description="Proton donor" evidence="5">
    <location>
        <position position="533"/>
    </location>
</feature>
<dbReference type="OrthoDB" id="269227at2759"/>